<dbReference type="PANTHER" id="PTHR12001">
    <property type="entry name" value="GERANYLGERANYL PYROPHOSPHATE SYNTHASE"/>
    <property type="match status" value="1"/>
</dbReference>
<keyword evidence="1" id="KW-0479">Metal-binding</keyword>
<dbReference type="SUPFAM" id="SSF48576">
    <property type="entry name" value="Terpenoid synthases"/>
    <property type="match status" value="2"/>
</dbReference>
<dbReference type="Proteomes" id="UP000005205">
    <property type="component" value="Unassembled WGS sequence"/>
</dbReference>
<dbReference type="Gene3D" id="1.10.600.10">
    <property type="entry name" value="Farnesyl Diphosphate Synthase"/>
    <property type="match status" value="2"/>
</dbReference>
<dbReference type="AlphaFoldDB" id="A0A158NEW8"/>
<dbReference type="GO" id="GO:0042811">
    <property type="term" value="P:pheromone biosynthetic process"/>
    <property type="evidence" value="ECO:0007669"/>
    <property type="project" value="UniProtKB-ARBA"/>
</dbReference>
<dbReference type="InterPro" id="IPR000092">
    <property type="entry name" value="Polyprenyl_synt"/>
</dbReference>
<dbReference type="EnsemblMetazoa" id="XM_012200686.1">
    <property type="protein sequence ID" value="XP_012056076.1"/>
    <property type="gene ID" value="LOC105619157"/>
</dbReference>
<evidence type="ECO:0000256" key="3">
    <source>
        <dbReference type="RuleBase" id="RU004466"/>
    </source>
</evidence>
<proteinExistence type="inferred from homology"/>
<accession>A0A158NEW8</accession>
<evidence type="ECO:0000313" key="4">
    <source>
        <dbReference type="EnsemblMetazoa" id="XP_012056076.1"/>
    </source>
</evidence>
<dbReference type="PANTHER" id="PTHR12001:SF44">
    <property type="entry name" value="GERANYLGERANYL PYROPHOSPHATE SYNTHASE"/>
    <property type="match status" value="1"/>
</dbReference>
<dbReference type="CDD" id="cd00867">
    <property type="entry name" value="Trans_IPPS"/>
    <property type="match status" value="1"/>
</dbReference>
<dbReference type="Pfam" id="PF00348">
    <property type="entry name" value="polyprenyl_synt"/>
    <property type="match status" value="1"/>
</dbReference>
<evidence type="ECO:0000256" key="1">
    <source>
        <dbReference type="ARBA" id="ARBA00022723"/>
    </source>
</evidence>
<organism evidence="4 5">
    <name type="scientific">Atta cephalotes</name>
    <name type="common">Leafcutter ant</name>
    <dbReference type="NCBI Taxonomy" id="12957"/>
    <lineage>
        <taxon>Eukaryota</taxon>
        <taxon>Metazoa</taxon>
        <taxon>Ecdysozoa</taxon>
        <taxon>Arthropoda</taxon>
        <taxon>Hexapoda</taxon>
        <taxon>Insecta</taxon>
        <taxon>Pterygota</taxon>
        <taxon>Neoptera</taxon>
        <taxon>Endopterygota</taxon>
        <taxon>Hymenoptera</taxon>
        <taxon>Apocrita</taxon>
        <taxon>Aculeata</taxon>
        <taxon>Formicoidea</taxon>
        <taxon>Formicidae</taxon>
        <taxon>Myrmicinae</taxon>
        <taxon>Atta</taxon>
    </lineage>
</organism>
<dbReference type="EMBL" id="ADTU01013268">
    <property type="status" value="NOT_ANNOTATED_CDS"/>
    <property type="molecule type" value="Genomic_DNA"/>
</dbReference>
<dbReference type="OrthoDB" id="6921389at2759"/>
<comment type="similarity">
    <text evidence="3">Belongs to the FPP/GGPP synthase family.</text>
</comment>
<reference evidence="5" key="1">
    <citation type="journal article" date="2011" name="PLoS Genet.">
        <title>The genome sequence of the leaf-cutter ant Atta cephalotes reveals insights into its obligate symbiotic lifestyle.</title>
        <authorList>
            <person name="Suen G."/>
            <person name="Teiling C."/>
            <person name="Li L."/>
            <person name="Holt C."/>
            <person name="Abouheif E."/>
            <person name="Bornberg-Bauer E."/>
            <person name="Bouffard P."/>
            <person name="Caldera E.J."/>
            <person name="Cash E."/>
            <person name="Cavanaugh A."/>
            <person name="Denas O."/>
            <person name="Elhaik E."/>
            <person name="Fave M.J."/>
            <person name="Gadau J."/>
            <person name="Gibson J.D."/>
            <person name="Graur D."/>
            <person name="Grubbs K.J."/>
            <person name="Hagen D.E."/>
            <person name="Harkins T.T."/>
            <person name="Helmkampf M."/>
            <person name="Hu H."/>
            <person name="Johnson B.R."/>
            <person name="Kim J."/>
            <person name="Marsh S.E."/>
            <person name="Moeller J.A."/>
            <person name="Munoz-Torres M.C."/>
            <person name="Murphy M.C."/>
            <person name="Naughton M.C."/>
            <person name="Nigam S."/>
            <person name="Overson R."/>
            <person name="Rajakumar R."/>
            <person name="Reese J.T."/>
            <person name="Scott J.J."/>
            <person name="Smith C.R."/>
            <person name="Tao S."/>
            <person name="Tsutsui N.D."/>
            <person name="Viljakainen L."/>
            <person name="Wissler L."/>
            <person name="Yandell M.D."/>
            <person name="Zimmer F."/>
            <person name="Taylor J."/>
            <person name="Slater S.C."/>
            <person name="Clifton S.W."/>
            <person name="Warren W.C."/>
            <person name="Elsik C.G."/>
            <person name="Smith C.D."/>
            <person name="Weinstock G.M."/>
            <person name="Gerardo N.M."/>
            <person name="Currie C.R."/>
        </authorList>
    </citation>
    <scope>NUCLEOTIDE SEQUENCE [LARGE SCALE GENOMIC DNA]</scope>
</reference>
<dbReference type="STRING" id="12957.A0A158NEW8"/>
<keyword evidence="3" id="KW-0808">Transferase</keyword>
<evidence type="ECO:0000256" key="2">
    <source>
        <dbReference type="ARBA" id="ARBA00022842"/>
    </source>
</evidence>
<dbReference type="GO" id="GO:0008299">
    <property type="term" value="P:isoprenoid biosynthetic process"/>
    <property type="evidence" value="ECO:0007669"/>
    <property type="project" value="InterPro"/>
</dbReference>
<keyword evidence="2" id="KW-0460">Magnesium</keyword>
<gene>
    <name evidence="4" type="primary">105619157</name>
</gene>
<dbReference type="InParanoid" id="A0A158NEW8"/>
<dbReference type="GO" id="GO:0004659">
    <property type="term" value="F:prenyltransferase activity"/>
    <property type="evidence" value="ECO:0007669"/>
    <property type="project" value="InterPro"/>
</dbReference>
<evidence type="ECO:0008006" key="6">
    <source>
        <dbReference type="Google" id="ProtNLM"/>
    </source>
</evidence>
<dbReference type="InterPro" id="IPR008949">
    <property type="entry name" value="Isoprenoid_synthase_dom_sf"/>
</dbReference>
<evidence type="ECO:0000313" key="5">
    <source>
        <dbReference type="Proteomes" id="UP000005205"/>
    </source>
</evidence>
<protein>
    <recommendedName>
        <fullName evidence="6">Geranylgeranyl pyrophosphate synthase</fullName>
    </recommendedName>
</protein>
<dbReference type="KEGG" id="acep:105619157"/>
<name>A0A158NEW8_ATTCE</name>
<sequence>MKKIVPFYYSSSGNTEEDKIFLKPIEYNLQCNDIHPYRQLSSLFNYWFKVSPDKLQLIDEVMQMVCNASFIFDDIQDEAILRNGFPVTHSVYGLHYSINAANYLQFFLIDDIQDEAILRNGFPVTHSVYGLHYSINAANYLQFIACEKLINLHPMAVKILIEQFIECYKGQGMDLYWKENFICPNEKDYNILTLRKSSWLVIVVIKLMKLFSTYEEDISSLTHTMGLYHQIHDDYCNLRYAESTNENSYCDDLTEGKISFLIIHALKNNPNDKKIINILRQRSKNIEVKRYCVKILESYGSFKYAKDVLDELEKKMRTEVDRLGGNSIFIKLLDEYKNKMLKTRWVKRKWRQLVSLYQLEEDKVKEIKGEDEELRHKIPQM</sequence>
<dbReference type="GO" id="GO:0046872">
    <property type="term" value="F:metal ion binding"/>
    <property type="evidence" value="ECO:0007669"/>
    <property type="project" value="UniProtKB-KW"/>
</dbReference>
<keyword evidence="5" id="KW-1185">Reference proteome</keyword>
<reference evidence="4" key="2">
    <citation type="submission" date="2016-04" db="UniProtKB">
        <authorList>
            <consortium name="EnsemblMetazoa"/>
        </authorList>
    </citation>
    <scope>IDENTIFICATION</scope>
</reference>
<dbReference type="eggNOG" id="KOG0777">
    <property type="taxonomic scope" value="Eukaryota"/>
</dbReference>